<protein>
    <submittedName>
        <fullName evidence="3">Uncharacterized protein</fullName>
    </submittedName>
</protein>
<keyword evidence="4" id="KW-1185">Reference proteome</keyword>
<dbReference type="EMBL" id="BMCM01000001">
    <property type="protein sequence ID" value="GGD62190.1"/>
    <property type="molecule type" value="Genomic_DNA"/>
</dbReference>
<feature type="transmembrane region" description="Helical" evidence="2">
    <location>
        <begin position="56"/>
        <end position="80"/>
    </location>
</feature>
<dbReference type="Pfam" id="PF19950">
    <property type="entry name" value="DUF6412"/>
    <property type="match status" value="1"/>
</dbReference>
<accession>A0ABQ1RB74</accession>
<name>A0ABQ1RB74_9MICO</name>
<dbReference type="InterPro" id="IPR045635">
    <property type="entry name" value="DUF6412"/>
</dbReference>
<evidence type="ECO:0000313" key="3">
    <source>
        <dbReference type="EMBL" id="GGD62190.1"/>
    </source>
</evidence>
<keyword evidence="2" id="KW-0812">Transmembrane</keyword>
<evidence type="ECO:0000256" key="1">
    <source>
        <dbReference type="SAM" id="MobiDB-lite"/>
    </source>
</evidence>
<comment type="caution">
    <text evidence="3">The sequence shown here is derived from an EMBL/GenBank/DDBJ whole genome shotgun (WGS) entry which is preliminary data.</text>
</comment>
<feature type="region of interest" description="Disordered" evidence="1">
    <location>
        <begin position="102"/>
        <end position="122"/>
    </location>
</feature>
<evidence type="ECO:0000313" key="4">
    <source>
        <dbReference type="Proteomes" id="UP000629365"/>
    </source>
</evidence>
<reference evidence="4" key="1">
    <citation type="journal article" date="2019" name="Int. J. Syst. Evol. Microbiol.">
        <title>The Global Catalogue of Microorganisms (GCM) 10K type strain sequencing project: providing services to taxonomists for standard genome sequencing and annotation.</title>
        <authorList>
            <consortium name="The Broad Institute Genomics Platform"/>
            <consortium name="The Broad Institute Genome Sequencing Center for Infectious Disease"/>
            <person name="Wu L."/>
            <person name="Ma J."/>
        </authorList>
    </citation>
    <scope>NUCLEOTIDE SEQUENCE [LARGE SCALE GENOMIC DNA]</scope>
    <source>
        <strain evidence="4">CCM 7640</strain>
    </source>
</reference>
<dbReference type="Proteomes" id="UP000629365">
    <property type="component" value="Unassembled WGS sequence"/>
</dbReference>
<evidence type="ECO:0000256" key="2">
    <source>
        <dbReference type="SAM" id="Phobius"/>
    </source>
</evidence>
<organism evidence="3 4">
    <name type="scientific">Microbacterium murale</name>
    <dbReference type="NCBI Taxonomy" id="1081040"/>
    <lineage>
        <taxon>Bacteria</taxon>
        <taxon>Bacillati</taxon>
        <taxon>Actinomycetota</taxon>
        <taxon>Actinomycetes</taxon>
        <taxon>Micrococcales</taxon>
        <taxon>Microbacteriaceae</taxon>
        <taxon>Microbacterium</taxon>
    </lineage>
</organism>
<proteinExistence type="predicted"/>
<sequence>MPDAEDLTQFAHASEATLQQPADILDDMTDWIEQLMQLVLSALGLFNMPDLASLDLAALSLAVALLAVTALVVAITLGVVRTGQGSAPHPLRAIGRSVLLSQSDPDAAGHPRPRAPGVVRAA</sequence>
<gene>
    <name evidence="3" type="ORF">GCM10007269_01620</name>
</gene>
<keyword evidence="2" id="KW-0472">Membrane</keyword>
<keyword evidence="2" id="KW-1133">Transmembrane helix</keyword>